<evidence type="ECO:0000313" key="3">
    <source>
        <dbReference type="Proteomes" id="UP000265938"/>
    </source>
</evidence>
<reference evidence="2 3" key="1">
    <citation type="submission" date="2018-09" db="EMBL/GenBank/DDBJ databases">
        <title>Identification of marine bacteria producing industrial enzymes.</title>
        <authorList>
            <person name="Cheng T.H."/>
            <person name="Saidin J."/>
            <person name="Muhd D.D."/>
            <person name="Isa M.N.M."/>
            <person name="Bakar M.F.A."/>
            <person name="Ismail N."/>
        </authorList>
    </citation>
    <scope>NUCLEOTIDE SEQUENCE [LARGE SCALE GENOMIC DNA]</scope>
    <source>
        <strain evidence="2 3">MNAD 1.6</strain>
    </source>
</reference>
<accession>A0A3A3EJ09</accession>
<dbReference type="NCBIfam" id="TIGR01444">
    <property type="entry name" value="fkbM_fam"/>
    <property type="match status" value="1"/>
</dbReference>
<keyword evidence="2" id="KW-0808">Transferase</keyword>
<organism evidence="2 3">
    <name type="scientific">Pseudoalteromonas gelatinilytica</name>
    <dbReference type="NCBI Taxonomy" id="1703256"/>
    <lineage>
        <taxon>Bacteria</taxon>
        <taxon>Pseudomonadati</taxon>
        <taxon>Pseudomonadota</taxon>
        <taxon>Gammaproteobacteria</taxon>
        <taxon>Alteromonadales</taxon>
        <taxon>Pseudoalteromonadaceae</taxon>
        <taxon>Pseudoalteromonas</taxon>
    </lineage>
</organism>
<sequence length="245" mass="28273">MNTNSVMKKDVFEINYIELNELSKKRFESFDIEEPETIAWIDSFNESAVFWDIGANIGVFSLYASLTKGVRVVSFEPESSNFYQLNKNIRLNDLSEFVVAYPFALMDKNGISCLHLARDFEGWACNSYGRNLDPFLNERENKISQGSVAFNAESLLKEYEILFPNYVKIDVDGFEHLVISGFGEHLNDMRLKGILCELNLNLEEHCQIIDFLNSYGFSNSDEQLQKDTIKDGYFKGMCNVIFYRN</sequence>
<evidence type="ECO:0000259" key="1">
    <source>
        <dbReference type="Pfam" id="PF05050"/>
    </source>
</evidence>
<dbReference type="PANTHER" id="PTHR34203:SF15">
    <property type="entry name" value="SLL1173 PROTEIN"/>
    <property type="match status" value="1"/>
</dbReference>
<dbReference type="Pfam" id="PF05050">
    <property type="entry name" value="Methyltransf_21"/>
    <property type="match status" value="1"/>
</dbReference>
<gene>
    <name evidence="2" type="ORF">D4741_14630</name>
</gene>
<keyword evidence="2" id="KW-0489">Methyltransferase</keyword>
<feature type="domain" description="Methyltransferase FkbM" evidence="1">
    <location>
        <begin position="52"/>
        <end position="217"/>
    </location>
</feature>
<dbReference type="PANTHER" id="PTHR34203">
    <property type="entry name" value="METHYLTRANSFERASE, FKBM FAMILY PROTEIN"/>
    <property type="match status" value="1"/>
</dbReference>
<dbReference type="SUPFAM" id="SSF53335">
    <property type="entry name" value="S-adenosyl-L-methionine-dependent methyltransferases"/>
    <property type="match status" value="1"/>
</dbReference>
<dbReference type="EMBL" id="QYSE01000003">
    <property type="protein sequence ID" value="RJF34613.1"/>
    <property type="molecule type" value="Genomic_DNA"/>
</dbReference>
<comment type="caution">
    <text evidence="2">The sequence shown here is derived from an EMBL/GenBank/DDBJ whole genome shotgun (WGS) entry which is preliminary data.</text>
</comment>
<name>A0A3A3EJ09_9GAMM</name>
<dbReference type="AlphaFoldDB" id="A0A3A3EJ09"/>
<dbReference type="InterPro" id="IPR006342">
    <property type="entry name" value="FkbM_mtfrase"/>
</dbReference>
<dbReference type="Proteomes" id="UP000265938">
    <property type="component" value="Unassembled WGS sequence"/>
</dbReference>
<dbReference type="GO" id="GO:0032259">
    <property type="term" value="P:methylation"/>
    <property type="evidence" value="ECO:0007669"/>
    <property type="project" value="UniProtKB-KW"/>
</dbReference>
<dbReference type="InterPro" id="IPR052514">
    <property type="entry name" value="SAM-dependent_MTase"/>
</dbReference>
<dbReference type="Gene3D" id="3.40.50.150">
    <property type="entry name" value="Vaccinia Virus protein VP39"/>
    <property type="match status" value="1"/>
</dbReference>
<dbReference type="GO" id="GO:0008168">
    <property type="term" value="F:methyltransferase activity"/>
    <property type="evidence" value="ECO:0007669"/>
    <property type="project" value="UniProtKB-KW"/>
</dbReference>
<dbReference type="InterPro" id="IPR029063">
    <property type="entry name" value="SAM-dependent_MTases_sf"/>
</dbReference>
<dbReference type="RefSeq" id="WP_119853512.1">
    <property type="nucleotide sequence ID" value="NZ_QYSE01000003.1"/>
</dbReference>
<protein>
    <submittedName>
        <fullName evidence="2">FkbM family methyltransferase</fullName>
    </submittedName>
</protein>
<proteinExistence type="predicted"/>
<evidence type="ECO:0000313" key="2">
    <source>
        <dbReference type="EMBL" id="RJF34613.1"/>
    </source>
</evidence>